<dbReference type="Proteomes" id="UP000325081">
    <property type="component" value="Unassembled WGS sequence"/>
</dbReference>
<dbReference type="EMBL" id="BKCP01008059">
    <property type="protein sequence ID" value="GER47777.1"/>
    <property type="molecule type" value="Genomic_DNA"/>
</dbReference>
<evidence type="ECO:0000313" key="3">
    <source>
        <dbReference type="Proteomes" id="UP000325081"/>
    </source>
</evidence>
<protein>
    <submittedName>
        <fullName evidence="2">D111/G-patch domain-containing protein</fullName>
    </submittedName>
</protein>
<feature type="region of interest" description="Disordered" evidence="1">
    <location>
        <begin position="1"/>
        <end position="30"/>
    </location>
</feature>
<feature type="region of interest" description="Disordered" evidence="1">
    <location>
        <begin position="54"/>
        <end position="90"/>
    </location>
</feature>
<evidence type="ECO:0000256" key="1">
    <source>
        <dbReference type="SAM" id="MobiDB-lite"/>
    </source>
</evidence>
<gene>
    <name evidence="2" type="ORF">STAS_24883</name>
</gene>
<evidence type="ECO:0000313" key="2">
    <source>
        <dbReference type="EMBL" id="GER47777.1"/>
    </source>
</evidence>
<organism evidence="2 3">
    <name type="scientific">Striga asiatica</name>
    <name type="common">Asiatic witchweed</name>
    <name type="synonym">Buchnera asiatica</name>
    <dbReference type="NCBI Taxonomy" id="4170"/>
    <lineage>
        <taxon>Eukaryota</taxon>
        <taxon>Viridiplantae</taxon>
        <taxon>Streptophyta</taxon>
        <taxon>Embryophyta</taxon>
        <taxon>Tracheophyta</taxon>
        <taxon>Spermatophyta</taxon>
        <taxon>Magnoliopsida</taxon>
        <taxon>eudicotyledons</taxon>
        <taxon>Gunneridae</taxon>
        <taxon>Pentapetalae</taxon>
        <taxon>asterids</taxon>
        <taxon>lamiids</taxon>
        <taxon>Lamiales</taxon>
        <taxon>Orobanchaceae</taxon>
        <taxon>Buchnereae</taxon>
        <taxon>Striga</taxon>
    </lineage>
</organism>
<proteinExistence type="predicted"/>
<accession>A0A5A7QTL8</accession>
<keyword evidence="3" id="KW-1185">Reference proteome</keyword>
<name>A0A5A7QTL8_STRAF</name>
<dbReference type="AlphaFoldDB" id="A0A5A7QTL8"/>
<comment type="caution">
    <text evidence="2">The sequence shown here is derived from an EMBL/GenBank/DDBJ whole genome shotgun (WGS) entry which is preliminary data.</text>
</comment>
<feature type="compositionally biased region" description="Basic and acidic residues" evidence="1">
    <location>
        <begin position="59"/>
        <end position="77"/>
    </location>
</feature>
<reference evidence="3" key="1">
    <citation type="journal article" date="2019" name="Curr. Biol.">
        <title>Genome Sequence of Striga asiatica Provides Insight into the Evolution of Plant Parasitism.</title>
        <authorList>
            <person name="Yoshida S."/>
            <person name="Kim S."/>
            <person name="Wafula E.K."/>
            <person name="Tanskanen J."/>
            <person name="Kim Y.M."/>
            <person name="Honaas L."/>
            <person name="Yang Z."/>
            <person name="Spallek T."/>
            <person name="Conn C.E."/>
            <person name="Ichihashi Y."/>
            <person name="Cheong K."/>
            <person name="Cui S."/>
            <person name="Der J.P."/>
            <person name="Gundlach H."/>
            <person name="Jiao Y."/>
            <person name="Hori C."/>
            <person name="Ishida J.K."/>
            <person name="Kasahara H."/>
            <person name="Kiba T."/>
            <person name="Kim M.S."/>
            <person name="Koo N."/>
            <person name="Laohavisit A."/>
            <person name="Lee Y.H."/>
            <person name="Lumba S."/>
            <person name="McCourt P."/>
            <person name="Mortimer J.C."/>
            <person name="Mutuku J.M."/>
            <person name="Nomura T."/>
            <person name="Sasaki-Sekimoto Y."/>
            <person name="Seto Y."/>
            <person name="Wang Y."/>
            <person name="Wakatake T."/>
            <person name="Sakakibara H."/>
            <person name="Demura T."/>
            <person name="Yamaguchi S."/>
            <person name="Yoneyama K."/>
            <person name="Manabe R.I."/>
            <person name="Nelson D.C."/>
            <person name="Schulman A.H."/>
            <person name="Timko M.P."/>
            <person name="dePamphilis C.W."/>
            <person name="Choi D."/>
            <person name="Shirasu K."/>
        </authorList>
    </citation>
    <scope>NUCLEOTIDE SEQUENCE [LARGE SCALE GENOMIC DNA]</scope>
    <source>
        <strain evidence="3">cv. UVA1</strain>
    </source>
</reference>
<sequence length="191" mass="21396">MVQRKKSQESDSASEFPKKGVQAKGGHTKKERSIISSLCLSCCYRWSTSLQRRTTADGGTDKSRFPDPSRAVADKGKALTTDPQHPTERGLPLVQLSGDQRRSFRMSYFAFCREDPYVVSGSKRYRIDSLHEVDGVPRVLCWPSAMLFNNRAPRDSHALGLECLAPGSGLKRVDSLDLWHWPLGVIDRKTS</sequence>